<gene>
    <name evidence="2" type="ORF">BGW36DRAFT_388028</name>
</gene>
<sequence>MRILGLSGGSINGNSEILLKVALKAAQEVSPDDTHISFVRIPDVSIPKHYRTDDIRFSNGAIEQVDDDPLVPDDRPFVLDLIMQADVIILSCPIYTRTIPGIVKHFQDKTMGPFQDTAMARLRQKSQPGDDQEKYDLLFKPRVAGLIAVGGAAGTDWTPFGLPVMHQMLFPMGVKVVSQFQIHGCGLPASVLLDSAAISRAQGLGKAVVSQAGKHDALFLGDQKGVCPLCHLNMIVIKSGNLIECATCGASGKLVASQDATGQHSVVANFDADGQKTSVLTESGKDIHLQEIIRIGSALRPQLPSLESQREEFKGLDDVWLAELPSKTHCK</sequence>
<evidence type="ECO:0000313" key="2">
    <source>
        <dbReference type="EMBL" id="KAH8691280.1"/>
    </source>
</evidence>
<name>A0AAD4PTR7_9EURO</name>
<accession>A0AAD4PTR7</accession>
<dbReference type="Pfam" id="PF03358">
    <property type="entry name" value="FMN_red"/>
    <property type="match status" value="1"/>
</dbReference>
<keyword evidence="3" id="KW-1185">Reference proteome</keyword>
<dbReference type="InterPro" id="IPR029039">
    <property type="entry name" value="Flavoprotein-like_sf"/>
</dbReference>
<dbReference type="AlphaFoldDB" id="A0AAD4PTR7"/>
<evidence type="ECO:0000313" key="3">
    <source>
        <dbReference type="Proteomes" id="UP001201262"/>
    </source>
</evidence>
<comment type="caution">
    <text evidence="2">The sequence shown here is derived from an EMBL/GenBank/DDBJ whole genome shotgun (WGS) entry which is preliminary data.</text>
</comment>
<dbReference type="EMBL" id="JAJTJA010000012">
    <property type="protein sequence ID" value="KAH8691280.1"/>
    <property type="molecule type" value="Genomic_DNA"/>
</dbReference>
<dbReference type="GeneID" id="70247476"/>
<proteinExistence type="predicted"/>
<dbReference type="GO" id="GO:0016491">
    <property type="term" value="F:oxidoreductase activity"/>
    <property type="evidence" value="ECO:0007669"/>
    <property type="project" value="InterPro"/>
</dbReference>
<dbReference type="SUPFAM" id="SSF52218">
    <property type="entry name" value="Flavoproteins"/>
    <property type="match status" value="1"/>
</dbReference>
<dbReference type="Gene3D" id="3.40.50.360">
    <property type="match status" value="1"/>
</dbReference>
<dbReference type="Proteomes" id="UP001201262">
    <property type="component" value="Unassembled WGS sequence"/>
</dbReference>
<dbReference type="InterPro" id="IPR005025">
    <property type="entry name" value="FMN_Rdtase-like_dom"/>
</dbReference>
<reference evidence="2" key="1">
    <citation type="submission" date="2021-12" db="EMBL/GenBank/DDBJ databases">
        <title>Convergent genome expansion in fungi linked to evolution of root-endophyte symbiosis.</title>
        <authorList>
            <consortium name="DOE Joint Genome Institute"/>
            <person name="Ke Y.-H."/>
            <person name="Bonito G."/>
            <person name="Liao H.-L."/>
            <person name="Looney B."/>
            <person name="Rojas-Flechas A."/>
            <person name="Nash J."/>
            <person name="Hameed K."/>
            <person name="Schadt C."/>
            <person name="Martin F."/>
            <person name="Crous P.W."/>
            <person name="Miettinen O."/>
            <person name="Magnuson J.K."/>
            <person name="Labbe J."/>
            <person name="Jacobson D."/>
            <person name="Doktycz M.J."/>
            <person name="Veneault-Fourrey C."/>
            <person name="Kuo A."/>
            <person name="Mondo S."/>
            <person name="Calhoun S."/>
            <person name="Riley R."/>
            <person name="Ohm R."/>
            <person name="LaButti K."/>
            <person name="Andreopoulos B."/>
            <person name="Pangilinan J."/>
            <person name="Nolan M."/>
            <person name="Tritt A."/>
            <person name="Clum A."/>
            <person name="Lipzen A."/>
            <person name="Daum C."/>
            <person name="Barry K."/>
            <person name="Grigoriev I.V."/>
            <person name="Vilgalys R."/>
        </authorList>
    </citation>
    <scope>NUCLEOTIDE SEQUENCE</scope>
    <source>
        <strain evidence="2">PMI_201</strain>
    </source>
</reference>
<dbReference type="RefSeq" id="XP_046067372.1">
    <property type="nucleotide sequence ID" value="XM_046217189.1"/>
</dbReference>
<feature type="domain" description="NADPH-dependent FMN reductase-like" evidence="1">
    <location>
        <begin position="1"/>
        <end position="120"/>
    </location>
</feature>
<evidence type="ECO:0000259" key="1">
    <source>
        <dbReference type="Pfam" id="PF03358"/>
    </source>
</evidence>
<protein>
    <submittedName>
        <fullName evidence="2">Flavoprotein-like protein</fullName>
    </submittedName>
</protein>
<organism evidence="2 3">
    <name type="scientific">Talaromyces proteolyticus</name>
    <dbReference type="NCBI Taxonomy" id="1131652"/>
    <lineage>
        <taxon>Eukaryota</taxon>
        <taxon>Fungi</taxon>
        <taxon>Dikarya</taxon>
        <taxon>Ascomycota</taxon>
        <taxon>Pezizomycotina</taxon>
        <taxon>Eurotiomycetes</taxon>
        <taxon>Eurotiomycetidae</taxon>
        <taxon>Eurotiales</taxon>
        <taxon>Trichocomaceae</taxon>
        <taxon>Talaromyces</taxon>
        <taxon>Talaromyces sect. Bacilispori</taxon>
    </lineage>
</organism>